<dbReference type="Pfam" id="PF14559">
    <property type="entry name" value="TPR_19"/>
    <property type="match status" value="1"/>
</dbReference>
<gene>
    <name evidence="4" type="ORF">Q9K01_03210</name>
</gene>
<name>A0ABT9H5N7_9SPHN</name>
<accession>A0ABT9H5N7</accession>
<dbReference type="InterPro" id="IPR011990">
    <property type="entry name" value="TPR-like_helical_dom_sf"/>
</dbReference>
<feature type="signal peptide" evidence="2">
    <location>
        <begin position="1"/>
        <end position="22"/>
    </location>
</feature>
<protein>
    <submittedName>
        <fullName evidence="4">SPOR domain-containing protein</fullName>
    </submittedName>
</protein>
<dbReference type="EMBL" id="JAVAIL010000001">
    <property type="protein sequence ID" value="MDP4538632.1"/>
    <property type="molecule type" value="Genomic_DNA"/>
</dbReference>
<proteinExistence type="predicted"/>
<dbReference type="PROSITE" id="PS51257">
    <property type="entry name" value="PROKAR_LIPOPROTEIN"/>
    <property type="match status" value="1"/>
</dbReference>
<dbReference type="PROSITE" id="PS51724">
    <property type="entry name" value="SPOR"/>
    <property type="match status" value="1"/>
</dbReference>
<keyword evidence="5" id="KW-1185">Reference proteome</keyword>
<dbReference type="InterPro" id="IPR036680">
    <property type="entry name" value="SPOR-like_sf"/>
</dbReference>
<evidence type="ECO:0000313" key="5">
    <source>
        <dbReference type="Proteomes" id="UP001235664"/>
    </source>
</evidence>
<comment type="caution">
    <text evidence="4">The sequence shown here is derived from an EMBL/GenBank/DDBJ whole genome shotgun (WGS) entry which is preliminary data.</text>
</comment>
<feature type="chain" id="PRO_5045370267" evidence="2">
    <location>
        <begin position="23"/>
        <end position="459"/>
    </location>
</feature>
<dbReference type="Gene3D" id="1.25.40.10">
    <property type="entry name" value="Tetratricopeptide repeat domain"/>
    <property type="match status" value="1"/>
</dbReference>
<evidence type="ECO:0000259" key="3">
    <source>
        <dbReference type="PROSITE" id="PS51724"/>
    </source>
</evidence>
<feature type="region of interest" description="Disordered" evidence="1">
    <location>
        <begin position="265"/>
        <end position="295"/>
    </location>
</feature>
<evidence type="ECO:0000313" key="4">
    <source>
        <dbReference type="EMBL" id="MDP4538632.1"/>
    </source>
</evidence>
<dbReference type="Gene3D" id="3.30.70.1070">
    <property type="entry name" value="Sporulation related repeat"/>
    <property type="match status" value="1"/>
</dbReference>
<dbReference type="RefSeq" id="WP_305928758.1">
    <property type="nucleotide sequence ID" value="NZ_JAVAIL010000001.1"/>
</dbReference>
<dbReference type="SUPFAM" id="SSF48452">
    <property type="entry name" value="TPR-like"/>
    <property type="match status" value="1"/>
</dbReference>
<dbReference type="Pfam" id="PF05036">
    <property type="entry name" value="SPOR"/>
    <property type="match status" value="1"/>
</dbReference>
<dbReference type="InterPro" id="IPR007730">
    <property type="entry name" value="SPOR-like_dom"/>
</dbReference>
<reference evidence="4 5" key="1">
    <citation type="submission" date="2023-08" db="EMBL/GenBank/DDBJ databases">
        <title>genomic of DY56.</title>
        <authorList>
            <person name="Wang Y."/>
        </authorList>
    </citation>
    <scope>NUCLEOTIDE SEQUENCE [LARGE SCALE GENOMIC DNA]</scope>
    <source>
        <strain evidence="4 5">DY56-A-20</strain>
    </source>
</reference>
<sequence>MSKTMTAKSNRMLGLTLTTALATLALTGCTTNVAPPAQVSAAKAQEALAKGKGDRAVTHAEAAVLATPRDPAARALLGIAYIEAGRFQSAATTLTEAVALGDSSSRTLTRLALAQIAAGQQAAALATLGRHKDALDPADYGLAIALAGRPQEAVHVLGNLLRSGTNTMKVRQNLAYSLALQGDWRNARIMAAEDVPADKLGDTMSKWAVLSTPEMYHRRIADLLSVKMVQDPGQPAMLALRNFDSVDQLAAETLVQEQPIETAPKGDFASRFGTGELPPVSQSDRPAERQAPALAVAPSAQRAMLGRTSVAPPETATPSGRFVSREVVQNIPATARSVPAAARPTAQARTPAPAAQPALAMASGDYRVQLGSYFSMSDAQTAWKVFLKRHPELDGAEKVITKAKVKGKIYYRVAAGGFARSSAQGLCQSVKRGGAGCIAYAASRTLPGTIENNVRVASR</sequence>
<organism evidence="4 5">
    <name type="scientific">Qipengyuania benthica</name>
    <dbReference type="NCBI Taxonomy" id="3067651"/>
    <lineage>
        <taxon>Bacteria</taxon>
        <taxon>Pseudomonadati</taxon>
        <taxon>Pseudomonadota</taxon>
        <taxon>Alphaproteobacteria</taxon>
        <taxon>Sphingomonadales</taxon>
        <taxon>Erythrobacteraceae</taxon>
        <taxon>Qipengyuania</taxon>
    </lineage>
</organism>
<evidence type="ECO:0000256" key="1">
    <source>
        <dbReference type="SAM" id="MobiDB-lite"/>
    </source>
</evidence>
<dbReference type="Proteomes" id="UP001235664">
    <property type="component" value="Unassembled WGS sequence"/>
</dbReference>
<keyword evidence="2" id="KW-0732">Signal</keyword>
<feature type="domain" description="SPOR" evidence="3">
    <location>
        <begin position="360"/>
        <end position="444"/>
    </location>
</feature>
<evidence type="ECO:0000256" key="2">
    <source>
        <dbReference type="SAM" id="SignalP"/>
    </source>
</evidence>